<organism evidence="1 2">
    <name type="scientific">Actinidia chinensis var. chinensis</name>
    <name type="common">Chinese soft-hair kiwi</name>
    <dbReference type="NCBI Taxonomy" id="1590841"/>
    <lineage>
        <taxon>Eukaryota</taxon>
        <taxon>Viridiplantae</taxon>
        <taxon>Streptophyta</taxon>
        <taxon>Embryophyta</taxon>
        <taxon>Tracheophyta</taxon>
        <taxon>Spermatophyta</taxon>
        <taxon>Magnoliopsida</taxon>
        <taxon>eudicotyledons</taxon>
        <taxon>Gunneridae</taxon>
        <taxon>Pentapetalae</taxon>
        <taxon>asterids</taxon>
        <taxon>Ericales</taxon>
        <taxon>Actinidiaceae</taxon>
        <taxon>Actinidia</taxon>
    </lineage>
</organism>
<comment type="caution">
    <text evidence="1">The sequence shown here is derived from an EMBL/GenBank/DDBJ whole genome shotgun (WGS) entry which is preliminary data.</text>
</comment>
<evidence type="ECO:0000313" key="1">
    <source>
        <dbReference type="EMBL" id="PSS36290.1"/>
    </source>
</evidence>
<name>A0A2R6S1Y8_ACTCC</name>
<dbReference type="EMBL" id="NKQK01000001">
    <property type="protein sequence ID" value="PSS36290.1"/>
    <property type="molecule type" value="Genomic_DNA"/>
</dbReference>
<dbReference type="AlphaFoldDB" id="A0A2R6S1Y8"/>
<sequence>MEKKPARRRLWGARTPKNFCKLVQIRIEPKKYRNANEQSVGSSPCRVAHLLYDSGQSKRKLGDGLALEERFEEAEDDEEGEGDDVAGLELEEIDVAAGLLEAALSLRRSIFLALALGFLLMEESVFMVSTLQLLGGDIGGEEKKGIYSDL</sequence>
<keyword evidence="2" id="KW-1185">Reference proteome</keyword>
<dbReference type="Proteomes" id="UP000241394">
    <property type="component" value="Chromosome LG1"/>
</dbReference>
<dbReference type="Gramene" id="PSS36290">
    <property type="protein sequence ID" value="PSS36290"/>
    <property type="gene ID" value="CEY00_Acc00800"/>
</dbReference>
<reference evidence="1 2" key="1">
    <citation type="submission" date="2017-07" db="EMBL/GenBank/DDBJ databases">
        <title>An improved, manually edited Actinidia chinensis var. chinensis (kiwifruit) genome highlights the challenges associated with draft genomes and gene prediction in plants.</title>
        <authorList>
            <person name="Pilkington S."/>
            <person name="Crowhurst R."/>
            <person name="Hilario E."/>
            <person name="Nardozza S."/>
            <person name="Fraser L."/>
            <person name="Peng Y."/>
            <person name="Gunaseelan K."/>
            <person name="Simpson R."/>
            <person name="Tahir J."/>
            <person name="Deroles S."/>
            <person name="Templeton K."/>
            <person name="Luo Z."/>
            <person name="Davy M."/>
            <person name="Cheng C."/>
            <person name="Mcneilage M."/>
            <person name="Scaglione D."/>
            <person name="Liu Y."/>
            <person name="Zhang Q."/>
            <person name="Datson P."/>
            <person name="De Silva N."/>
            <person name="Gardiner S."/>
            <person name="Bassett H."/>
            <person name="Chagne D."/>
            <person name="Mccallum J."/>
            <person name="Dzierzon H."/>
            <person name="Deng C."/>
            <person name="Wang Y.-Y."/>
            <person name="Barron N."/>
            <person name="Manako K."/>
            <person name="Bowen J."/>
            <person name="Foster T."/>
            <person name="Erridge Z."/>
            <person name="Tiffin H."/>
            <person name="Waite C."/>
            <person name="Davies K."/>
            <person name="Grierson E."/>
            <person name="Laing W."/>
            <person name="Kirk R."/>
            <person name="Chen X."/>
            <person name="Wood M."/>
            <person name="Montefiori M."/>
            <person name="Brummell D."/>
            <person name="Schwinn K."/>
            <person name="Catanach A."/>
            <person name="Fullerton C."/>
            <person name="Li D."/>
            <person name="Meiyalaghan S."/>
            <person name="Nieuwenhuizen N."/>
            <person name="Read N."/>
            <person name="Prakash R."/>
            <person name="Hunter D."/>
            <person name="Zhang H."/>
            <person name="Mckenzie M."/>
            <person name="Knabel M."/>
            <person name="Harris A."/>
            <person name="Allan A."/>
            <person name="Chen A."/>
            <person name="Janssen B."/>
            <person name="Plunkett B."/>
            <person name="Dwamena C."/>
            <person name="Voogd C."/>
            <person name="Leif D."/>
            <person name="Lafferty D."/>
            <person name="Souleyre E."/>
            <person name="Varkonyi-Gasic E."/>
            <person name="Gambi F."/>
            <person name="Hanley J."/>
            <person name="Yao J.-L."/>
            <person name="Cheung J."/>
            <person name="David K."/>
            <person name="Warren B."/>
            <person name="Marsh K."/>
            <person name="Snowden K."/>
            <person name="Lin-Wang K."/>
            <person name="Brian L."/>
            <person name="Martinez-Sanchez M."/>
            <person name="Wang M."/>
            <person name="Ileperuma N."/>
            <person name="Macnee N."/>
            <person name="Campin R."/>
            <person name="Mcatee P."/>
            <person name="Drummond R."/>
            <person name="Espley R."/>
            <person name="Ireland H."/>
            <person name="Wu R."/>
            <person name="Atkinson R."/>
            <person name="Karunairetnam S."/>
            <person name="Bulley S."/>
            <person name="Chunkath S."/>
            <person name="Hanley Z."/>
            <person name="Storey R."/>
            <person name="Thrimawithana A."/>
            <person name="Thomson S."/>
            <person name="David C."/>
            <person name="Testolin R."/>
        </authorList>
    </citation>
    <scope>NUCLEOTIDE SEQUENCE [LARGE SCALE GENOMIC DNA]</scope>
    <source>
        <strain evidence="2">cv. Red5</strain>
        <tissue evidence="1">Young leaf</tissue>
    </source>
</reference>
<reference evidence="2" key="2">
    <citation type="journal article" date="2018" name="BMC Genomics">
        <title>A manually annotated Actinidia chinensis var. chinensis (kiwifruit) genome highlights the challenges associated with draft genomes and gene prediction in plants.</title>
        <authorList>
            <person name="Pilkington S.M."/>
            <person name="Crowhurst R."/>
            <person name="Hilario E."/>
            <person name="Nardozza S."/>
            <person name="Fraser L."/>
            <person name="Peng Y."/>
            <person name="Gunaseelan K."/>
            <person name="Simpson R."/>
            <person name="Tahir J."/>
            <person name="Deroles S.C."/>
            <person name="Templeton K."/>
            <person name="Luo Z."/>
            <person name="Davy M."/>
            <person name="Cheng C."/>
            <person name="McNeilage M."/>
            <person name="Scaglione D."/>
            <person name="Liu Y."/>
            <person name="Zhang Q."/>
            <person name="Datson P."/>
            <person name="De Silva N."/>
            <person name="Gardiner S.E."/>
            <person name="Bassett H."/>
            <person name="Chagne D."/>
            <person name="McCallum J."/>
            <person name="Dzierzon H."/>
            <person name="Deng C."/>
            <person name="Wang Y.Y."/>
            <person name="Barron L."/>
            <person name="Manako K."/>
            <person name="Bowen J."/>
            <person name="Foster T.M."/>
            <person name="Erridge Z.A."/>
            <person name="Tiffin H."/>
            <person name="Waite C.N."/>
            <person name="Davies K.M."/>
            <person name="Grierson E.P."/>
            <person name="Laing W.A."/>
            <person name="Kirk R."/>
            <person name="Chen X."/>
            <person name="Wood M."/>
            <person name="Montefiori M."/>
            <person name="Brummell D.A."/>
            <person name="Schwinn K.E."/>
            <person name="Catanach A."/>
            <person name="Fullerton C."/>
            <person name="Li D."/>
            <person name="Meiyalaghan S."/>
            <person name="Nieuwenhuizen N."/>
            <person name="Read N."/>
            <person name="Prakash R."/>
            <person name="Hunter D."/>
            <person name="Zhang H."/>
            <person name="McKenzie M."/>
            <person name="Knabel M."/>
            <person name="Harris A."/>
            <person name="Allan A.C."/>
            <person name="Gleave A."/>
            <person name="Chen A."/>
            <person name="Janssen B.J."/>
            <person name="Plunkett B."/>
            <person name="Ampomah-Dwamena C."/>
            <person name="Voogd C."/>
            <person name="Leif D."/>
            <person name="Lafferty D."/>
            <person name="Souleyre E.J.F."/>
            <person name="Varkonyi-Gasic E."/>
            <person name="Gambi F."/>
            <person name="Hanley J."/>
            <person name="Yao J.L."/>
            <person name="Cheung J."/>
            <person name="David K.M."/>
            <person name="Warren B."/>
            <person name="Marsh K."/>
            <person name="Snowden K.C."/>
            <person name="Lin-Wang K."/>
            <person name="Brian L."/>
            <person name="Martinez-Sanchez M."/>
            <person name="Wang M."/>
            <person name="Ileperuma N."/>
            <person name="Macnee N."/>
            <person name="Campin R."/>
            <person name="McAtee P."/>
            <person name="Drummond R.S.M."/>
            <person name="Espley R.V."/>
            <person name="Ireland H.S."/>
            <person name="Wu R."/>
            <person name="Atkinson R.G."/>
            <person name="Karunairetnam S."/>
            <person name="Bulley S."/>
            <person name="Chunkath S."/>
            <person name="Hanley Z."/>
            <person name="Storey R."/>
            <person name="Thrimawithana A.H."/>
            <person name="Thomson S."/>
            <person name="David C."/>
            <person name="Testolin R."/>
            <person name="Huang H."/>
            <person name="Hellens R.P."/>
            <person name="Schaffer R.J."/>
        </authorList>
    </citation>
    <scope>NUCLEOTIDE SEQUENCE [LARGE SCALE GENOMIC DNA]</scope>
    <source>
        <strain evidence="2">cv. Red5</strain>
    </source>
</reference>
<gene>
    <name evidence="1" type="ORF">CEY00_Acc00800</name>
</gene>
<accession>A0A2R6S1Y8</accession>
<dbReference type="InParanoid" id="A0A2R6S1Y8"/>
<evidence type="ECO:0000313" key="2">
    <source>
        <dbReference type="Proteomes" id="UP000241394"/>
    </source>
</evidence>
<protein>
    <submittedName>
        <fullName evidence="1">Calcium load-activated calcium channel like</fullName>
    </submittedName>
</protein>
<proteinExistence type="predicted"/>